<proteinExistence type="predicted"/>
<evidence type="ECO:0000313" key="1">
    <source>
        <dbReference type="EMBL" id="MCE3050939.1"/>
    </source>
</evidence>
<keyword evidence="2" id="KW-1185">Reference proteome</keyword>
<protein>
    <submittedName>
        <fullName evidence="1">Uncharacterized protein</fullName>
    </submittedName>
</protein>
<name>A0ABS8WLT2_DATST</name>
<accession>A0ABS8WLT2</accession>
<dbReference type="Proteomes" id="UP000823775">
    <property type="component" value="Unassembled WGS sequence"/>
</dbReference>
<sequence>MERTQKNMQWSLYFLYKLTALLARYKLVEPSNELKGVIEKVPHHIGVIHDPTDEIIKKKEHGQCITTMENEIQQLRLELEDKYHAFQVEQKSRDQWMKEQFENMISISRGANPTRNIGIQVDPAELEASELSATDGTVVAGIELANIGYPPAGEGKLIRAADTYAITLKDRAAPSTEVQDQSSLQPESS</sequence>
<dbReference type="EMBL" id="JACEIK010008032">
    <property type="protein sequence ID" value="MCE3050939.1"/>
    <property type="molecule type" value="Genomic_DNA"/>
</dbReference>
<organism evidence="1 2">
    <name type="scientific">Datura stramonium</name>
    <name type="common">Jimsonweed</name>
    <name type="synonym">Common thornapple</name>
    <dbReference type="NCBI Taxonomy" id="4076"/>
    <lineage>
        <taxon>Eukaryota</taxon>
        <taxon>Viridiplantae</taxon>
        <taxon>Streptophyta</taxon>
        <taxon>Embryophyta</taxon>
        <taxon>Tracheophyta</taxon>
        <taxon>Spermatophyta</taxon>
        <taxon>Magnoliopsida</taxon>
        <taxon>eudicotyledons</taxon>
        <taxon>Gunneridae</taxon>
        <taxon>Pentapetalae</taxon>
        <taxon>asterids</taxon>
        <taxon>lamiids</taxon>
        <taxon>Solanales</taxon>
        <taxon>Solanaceae</taxon>
        <taxon>Solanoideae</taxon>
        <taxon>Datureae</taxon>
        <taxon>Datura</taxon>
    </lineage>
</organism>
<reference evidence="1 2" key="1">
    <citation type="journal article" date="2021" name="BMC Genomics">
        <title>Datura genome reveals duplications of psychoactive alkaloid biosynthetic genes and high mutation rate following tissue culture.</title>
        <authorList>
            <person name="Rajewski A."/>
            <person name="Carter-House D."/>
            <person name="Stajich J."/>
            <person name="Litt A."/>
        </authorList>
    </citation>
    <scope>NUCLEOTIDE SEQUENCE [LARGE SCALE GENOMIC DNA]</scope>
    <source>
        <strain evidence="1">AR-01</strain>
    </source>
</reference>
<comment type="caution">
    <text evidence="1">The sequence shown here is derived from an EMBL/GenBank/DDBJ whole genome shotgun (WGS) entry which is preliminary data.</text>
</comment>
<evidence type="ECO:0000313" key="2">
    <source>
        <dbReference type="Proteomes" id="UP000823775"/>
    </source>
</evidence>
<gene>
    <name evidence="1" type="ORF">HAX54_048574</name>
</gene>